<name>A0A1M4Z647_9FIRM</name>
<evidence type="ECO:0000313" key="1">
    <source>
        <dbReference type="EMBL" id="SHF13533.1"/>
    </source>
</evidence>
<organism evidence="1 2">
    <name type="scientific">Desulforamulus putei DSM 12395</name>
    <dbReference type="NCBI Taxonomy" id="1121429"/>
    <lineage>
        <taxon>Bacteria</taxon>
        <taxon>Bacillati</taxon>
        <taxon>Bacillota</taxon>
        <taxon>Clostridia</taxon>
        <taxon>Eubacteriales</taxon>
        <taxon>Peptococcaceae</taxon>
        <taxon>Desulforamulus</taxon>
    </lineage>
</organism>
<dbReference type="Proteomes" id="UP000184148">
    <property type="component" value="Unassembled WGS sequence"/>
</dbReference>
<protein>
    <submittedName>
        <fullName evidence="1">Uncharacterized protein</fullName>
    </submittedName>
</protein>
<evidence type="ECO:0000313" key="2">
    <source>
        <dbReference type="Proteomes" id="UP000184148"/>
    </source>
</evidence>
<proteinExistence type="predicted"/>
<dbReference type="AlphaFoldDB" id="A0A1M4Z647"/>
<dbReference type="EMBL" id="FQUY01000012">
    <property type="protein sequence ID" value="SHF13533.1"/>
    <property type="molecule type" value="Genomic_DNA"/>
</dbReference>
<gene>
    <name evidence="1" type="ORF">SAMN02745133_01921</name>
</gene>
<accession>A0A1M4Z647</accession>
<keyword evidence="2" id="KW-1185">Reference proteome</keyword>
<reference evidence="2" key="1">
    <citation type="submission" date="2016-11" db="EMBL/GenBank/DDBJ databases">
        <authorList>
            <person name="Varghese N."/>
            <person name="Submissions S."/>
        </authorList>
    </citation>
    <scope>NUCLEOTIDE SEQUENCE [LARGE SCALE GENOMIC DNA]</scope>
    <source>
        <strain evidence="2">DSM 12395</strain>
    </source>
</reference>
<sequence length="47" mass="5146">MLSLLEKQAAALRKAGDSPEKNLHYLSGQLMIATIINLVPKMDMGFS</sequence>